<reference evidence="9" key="1">
    <citation type="journal article" date="2019" name="Int. J. Syst. Evol. Microbiol.">
        <title>The Global Catalogue of Microorganisms (GCM) 10K type strain sequencing project: providing services to taxonomists for standard genome sequencing and annotation.</title>
        <authorList>
            <consortium name="The Broad Institute Genomics Platform"/>
            <consortium name="The Broad Institute Genome Sequencing Center for Infectious Disease"/>
            <person name="Wu L."/>
            <person name="Ma J."/>
        </authorList>
    </citation>
    <scope>NUCLEOTIDE SEQUENCE [LARGE SCALE GENOMIC DNA]</scope>
    <source>
        <strain evidence="9">CGMCC 1.7064</strain>
    </source>
</reference>
<dbReference type="SUPFAM" id="SSF116842">
    <property type="entry name" value="XseB-like"/>
    <property type="match status" value="1"/>
</dbReference>
<keyword evidence="3 6" id="KW-0540">Nuclease</keyword>
<evidence type="ECO:0000256" key="3">
    <source>
        <dbReference type="ARBA" id="ARBA00022722"/>
    </source>
</evidence>
<keyword evidence="2 6" id="KW-0963">Cytoplasm</keyword>
<comment type="catalytic activity">
    <reaction evidence="6">
        <text>Exonucleolytic cleavage in either 5'- to 3'- or 3'- to 5'-direction to yield nucleoside 5'-phosphates.</text>
        <dbReference type="EC" id="3.1.11.6"/>
    </reaction>
</comment>
<dbReference type="HAMAP" id="MF_00337">
    <property type="entry name" value="Exonuc_7_S"/>
    <property type="match status" value="1"/>
</dbReference>
<evidence type="ECO:0000256" key="1">
    <source>
        <dbReference type="ARBA" id="ARBA00009998"/>
    </source>
</evidence>
<dbReference type="InterPro" id="IPR037004">
    <property type="entry name" value="Exonuc_VII_ssu_sf"/>
</dbReference>
<protein>
    <recommendedName>
        <fullName evidence="6">Exodeoxyribonuclease 7 small subunit</fullName>
        <ecNumber evidence="6">3.1.11.6</ecNumber>
    </recommendedName>
    <alternativeName>
        <fullName evidence="6">Exodeoxyribonuclease VII small subunit</fullName>
        <shortName evidence="6">Exonuclease VII small subunit</shortName>
    </alternativeName>
</protein>
<keyword evidence="5 6" id="KW-0269">Exonuclease</keyword>
<dbReference type="NCBIfam" id="TIGR01280">
    <property type="entry name" value="xseB"/>
    <property type="match status" value="1"/>
</dbReference>
<name>A0ABQ2LZM5_9MICC</name>
<dbReference type="PANTHER" id="PTHR34137">
    <property type="entry name" value="EXODEOXYRIBONUCLEASE 7 SMALL SUBUNIT"/>
    <property type="match status" value="1"/>
</dbReference>
<feature type="region of interest" description="Disordered" evidence="7">
    <location>
        <begin position="1"/>
        <end position="24"/>
    </location>
</feature>
<evidence type="ECO:0000256" key="2">
    <source>
        <dbReference type="ARBA" id="ARBA00022490"/>
    </source>
</evidence>
<dbReference type="Pfam" id="PF02609">
    <property type="entry name" value="Exonuc_VII_S"/>
    <property type="match status" value="1"/>
</dbReference>
<proteinExistence type="inferred from homology"/>
<evidence type="ECO:0000256" key="6">
    <source>
        <dbReference type="HAMAP-Rule" id="MF_00337"/>
    </source>
</evidence>
<comment type="subunit">
    <text evidence="6">Heterooligomer composed of large and small subunits.</text>
</comment>
<comment type="subcellular location">
    <subcellularLocation>
        <location evidence="6">Cytoplasm</location>
    </subcellularLocation>
</comment>
<dbReference type="RefSeq" id="WP_188805735.1">
    <property type="nucleotide sequence ID" value="NZ_BAAAOU010000005.1"/>
</dbReference>
<comment type="caution">
    <text evidence="8">The sequence shown here is derived from an EMBL/GenBank/DDBJ whole genome shotgun (WGS) entry which is preliminary data.</text>
</comment>
<dbReference type="EMBL" id="BMLQ01000004">
    <property type="protein sequence ID" value="GGO45100.1"/>
    <property type="molecule type" value="Genomic_DNA"/>
</dbReference>
<evidence type="ECO:0000256" key="4">
    <source>
        <dbReference type="ARBA" id="ARBA00022801"/>
    </source>
</evidence>
<keyword evidence="4 6" id="KW-0378">Hydrolase</keyword>
<evidence type="ECO:0000313" key="8">
    <source>
        <dbReference type="EMBL" id="GGO45100.1"/>
    </source>
</evidence>
<keyword evidence="9" id="KW-1185">Reference proteome</keyword>
<accession>A0ABQ2LZM5</accession>
<sequence length="97" mass="10264">MSDATENTDPTTSGPEGAAVGGFSAADTSDIATLSYEQARSELVETVTRLETGGAGLEESLALWERGEALADRCEEWLNGARAKLDEVRAKTADRTD</sequence>
<dbReference type="NCBIfam" id="NF002139">
    <property type="entry name" value="PRK00977.1-3"/>
    <property type="match status" value="1"/>
</dbReference>
<dbReference type="Gene3D" id="1.10.287.1040">
    <property type="entry name" value="Exonuclease VII, small subunit"/>
    <property type="match status" value="1"/>
</dbReference>
<organism evidence="8 9">
    <name type="scientific">Citricoccus zhacaiensis</name>
    <dbReference type="NCBI Taxonomy" id="489142"/>
    <lineage>
        <taxon>Bacteria</taxon>
        <taxon>Bacillati</taxon>
        <taxon>Actinomycetota</taxon>
        <taxon>Actinomycetes</taxon>
        <taxon>Micrococcales</taxon>
        <taxon>Micrococcaceae</taxon>
        <taxon>Citricoccus</taxon>
    </lineage>
</organism>
<evidence type="ECO:0000313" key="9">
    <source>
        <dbReference type="Proteomes" id="UP000642509"/>
    </source>
</evidence>
<evidence type="ECO:0000256" key="5">
    <source>
        <dbReference type="ARBA" id="ARBA00022839"/>
    </source>
</evidence>
<comment type="function">
    <text evidence="6">Bidirectionally degrades single-stranded DNA into large acid-insoluble oligonucleotides, which are then degraded further into small acid-soluble oligonucleotides.</text>
</comment>
<dbReference type="InterPro" id="IPR003761">
    <property type="entry name" value="Exonuc_VII_S"/>
</dbReference>
<evidence type="ECO:0000256" key="7">
    <source>
        <dbReference type="SAM" id="MobiDB-lite"/>
    </source>
</evidence>
<gene>
    <name evidence="6" type="primary">xseB</name>
    <name evidence="8" type="ORF">GCM10010977_17030</name>
</gene>
<feature type="compositionally biased region" description="Polar residues" evidence="7">
    <location>
        <begin position="1"/>
        <end position="14"/>
    </location>
</feature>
<dbReference type="Proteomes" id="UP000642509">
    <property type="component" value="Unassembled WGS sequence"/>
</dbReference>
<dbReference type="EC" id="3.1.11.6" evidence="6"/>
<comment type="similarity">
    <text evidence="1 6">Belongs to the XseB family.</text>
</comment>
<dbReference type="PANTHER" id="PTHR34137:SF1">
    <property type="entry name" value="EXODEOXYRIBONUCLEASE 7 SMALL SUBUNIT"/>
    <property type="match status" value="1"/>
</dbReference>